<dbReference type="InterPro" id="IPR002654">
    <property type="entry name" value="Glyco_trans_25"/>
</dbReference>
<evidence type="ECO:0000313" key="3">
    <source>
        <dbReference type="Proteomes" id="UP001073227"/>
    </source>
</evidence>
<keyword evidence="3" id="KW-1185">Reference proteome</keyword>
<protein>
    <submittedName>
        <fullName evidence="2">Glycosyltransferase family 25 protein</fullName>
    </submittedName>
</protein>
<reference evidence="2" key="1">
    <citation type="submission" date="2022-10" db="EMBL/GenBank/DDBJ databases">
        <title>Hoeflea sp. G2-23, isolated from marine algae.</title>
        <authorList>
            <person name="Kristyanto S."/>
            <person name="Kim J.M."/>
            <person name="Jeon C.O."/>
        </authorList>
    </citation>
    <scope>NUCLEOTIDE SEQUENCE</scope>
    <source>
        <strain evidence="2">G2-23</strain>
    </source>
</reference>
<feature type="domain" description="Glycosyl transferase family 25" evidence="1">
    <location>
        <begin position="8"/>
        <end position="127"/>
    </location>
</feature>
<dbReference type="Proteomes" id="UP001073227">
    <property type="component" value="Unassembled WGS sequence"/>
</dbReference>
<evidence type="ECO:0000313" key="2">
    <source>
        <dbReference type="EMBL" id="MCY0149676.1"/>
    </source>
</evidence>
<name>A0ABT3ZEL6_9HYPH</name>
<accession>A0ABT3ZEL6</accession>
<sequence>MSTAGGIEAFVIHLARAEARRPQVERILAACPVAAEVMDAVDGRALTAAERDAVYSRQSLHAPRYPFDLTVGEIGCFLSHRRAWQTIVDRELSAGLIIEDDVEIDVESFGPGLDLAIQNIDALGYIQFQTRPVPGPAVELARLGGIAIIRPELGPLRTSAQLVSAAHAKHLLGLTERFDRPVDGILQMGWVTGKPLCCVVPSGISDRTGETGGSTISQKQRSLGNVPREINRFLYRRGIRKRSQRYAAAHGGER</sequence>
<dbReference type="RefSeq" id="WP_267655123.1">
    <property type="nucleotide sequence ID" value="NZ_JAOVZR010000001.1"/>
</dbReference>
<organism evidence="2 3">
    <name type="scientific">Hoeflea algicola</name>
    <dbReference type="NCBI Taxonomy" id="2983763"/>
    <lineage>
        <taxon>Bacteria</taxon>
        <taxon>Pseudomonadati</taxon>
        <taxon>Pseudomonadota</taxon>
        <taxon>Alphaproteobacteria</taxon>
        <taxon>Hyphomicrobiales</taxon>
        <taxon>Rhizobiaceae</taxon>
        <taxon>Hoeflea</taxon>
    </lineage>
</organism>
<dbReference type="Pfam" id="PF01755">
    <property type="entry name" value="Glyco_transf_25"/>
    <property type="match status" value="1"/>
</dbReference>
<gene>
    <name evidence="2" type="ORF">OEG84_18670</name>
</gene>
<dbReference type="CDD" id="cd06532">
    <property type="entry name" value="Glyco_transf_25"/>
    <property type="match status" value="1"/>
</dbReference>
<comment type="caution">
    <text evidence="2">The sequence shown here is derived from an EMBL/GenBank/DDBJ whole genome shotgun (WGS) entry which is preliminary data.</text>
</comment>
<evidence type="ECO:0000259" key="1">
    <source>
        <dbReference type="Pfam" id="PF01755"/>
    </source>
</evidence>
<dbReference type="EMBL" id="JAOVZR010000001">
    <property type="protein sequence ID" value="MCY0149676.1"/>
    <property type="molecule type" value="Genomic_DNA"/>
</dbReference>
<proteinExistence type="predicted"/>